<sequence length="137" mass="16018">MKQESNQVVEMSKKVIVISNVCLIGILISIPAIALLLYNDCWHSALAVFYLPFVLVIIRQRYRRNETVVRTIYELLETSTFYLLIVFLLFLVLLKMVYLLVTVVVFGVVCWVGTKMKEHYGFIDYFEENQNKTEIVE</sequence>
<reference evidence="2 3" key="1">
    <citation type="journal article" date="2016" name="Nat. Commun.">
        <title>Thousands of microbial genomes shed light on interconnected biogeochemical processes in an aquifer system.</title>
        <authorList>
            <person name="Anantharaman K."/>
            <person name="Brown C.T."/>
            <person name="Hug L.A."/>
            <person name="Sharon I."/>
            <person name="Castelle C.J."/>
            <person name="Probst A.J."/>
            <person name="Thomas B.C."/>
            <person name="Singh A."/>
            <person name="Wilkins M.J."/>
            <person name="Karaoz U."/>
            <person name="Brodie E.L."/>
            <person name="Williams K.H."/>
            <person name="Hubbard S.S."/>
            <person name="Banfield J.F."/>
        </authorList>
    </citation>
    <scope>NUCLEOTIDE SEQUENCE [LARGE SCALE GENOMIC DNA]</scope>
</reference>
<feature type="transmembrane region" description="Helical" evidence="1">
    <location>
        <begin position="42"/>
        <end position="59"/>
    </location>
</feature>
<feature type="transmembrane region" description="Helical" evidence="1">
    <location>
        <begin position="71"/>
        <end position="90"/>
    </location>
</feature>
<keyword evidence="1" id="KW-0812">Transmembrane</keyword>
<name>A0A1F5T437_9BACT</name>
<proteinExistence type="predicted"/>
<dbReference type="Proteomes" id="UP000179001">
    <property type="component" value="Unassembled WGS sequence"/>
</dbReference>
<evidence type="ECO:0000313" key="2">
    <source>
        <dbReference type="EMBL" id="OGF33476.1"/>
    </source>
</evidence>
<dbReference type="AlphaFoldDB" id="A0A1F5T437"/>
<keyword evidence="1" id="KW-1133">Transmembrane helix</keyword>
<dbReference type="EMBL" id="MFGJ01000001">
    <property type="protein sequence ID" value="OGF33476.1"/>
    <property type="molecule type" value="Genomic_DNA"/>
</dbReference>
<organism evidence="2 3">
    <name type="scientific">Candidatus Falkowbacteria bacterium RIFOXYC2_FULL_36_12</name>
    <dbReference type="NCBI Taxonomy" id="1798002"/>
    <lineage>
        <taxon>Bacteria</taxon>
        <taxon>Candidatus Falkowiibacteriota</taxon>
    </lineage>
</organism>
<gene>
    <name evidence="2" type="ORF">A2478_02175</name>
</gene>
<feature type="transmembrane region" description="Helical" evidence="1">
    <location>
        <begin position="96"/>
        <end position="114"/>
    </location>
</feature>
<evidence type="ECO:0000256" key="1">
    <source>
        <dbReference type="SAM" id="Phobius"/>
    </source>
</evidence>
<keyword evidence="1" id="KW-0472">Membrane</keyword>
<comment type="caution">
    <text evidence="2">The sequence shown here is derived from an EMBL/GenBank/DDBJ whole genome shotgun (WGS) entry which is preliminary data.</text>
</comment>
<accession>A0A1F5T437</accession>
<evidence type="ECO:0000313" key="3">
    <source>
        <dbReference type="Proteomes" id="UP000179001"/>
    </source>
</evidence>
<protein>
    <submittedName>
        <fullName evidence="2">Uncharacterized protein</fullName>
    </submittedName>
</protein>
<feature type="transmembrane region" description="Helical" evidence="1">
    <location>
        <begin position="15"/>
        <end position="36"/>
    </location>
</feature>
<dbReference type="STRING" id="1798002.A2478_02175"/>